<dbReference type="CDD" id="cd02440">
    <property type="entry name" value="AdoMet_MTases"/>
    <property type="match status" value="1"/>
</dbReference>
<gene>
    <name evidence="3" type="ORF">HHL09_25010</name>
</gene>
<feature type="domain" description="Methyltransferase" evidence="2">
    <location>
        <begin position="46"/>
        <end position="144"/>
    </location>
</feature>
<sequence>MSHPVFFDKNQAASYDERSKKLAPLRDTLLQLAIAILSTLPEDARILCVGVGTGAELFVLAKRFPSWTFTALEPAGAMLDICRSKAEEEGIASRCVFHKGYLESLPTTEKFHAVTSILVSQFILGPEDRREFFAGMAERLLPGGYLVNADLSADLSTAEYGRVLEAWARIQSGAEVPPEQLERMRAAYSREVAVLPPAELGRLIGSAGFEEVTLFYQALLIHAWFARCPSETAAR</sequence>
<protein>
    <submittedName>
        <fullName evidence="3">Class I SAM-dependent methyltransferase</fullName>
    </submittedName>
</protein>
<evidence type="ECO:0000256" key="1">
    <source>
        <dbReference type="ARBA" id="ARBA00022679"/>
    </source>
</evidence>
<dbReference type="AlphaFoldDB" id="A0A858RQJ5"/>
<keyword evidence="4" id="KW-1185">Reference proteome</keyword>
<name>A0A858RQJ5_9BACT</name>
<dbReference type="GO" id="GO:0032259">
    <property type="term" value="P:methylation"/>
    <property type="evidence" value="ECO:0007669"/>
    <property type="project" value="UniProtKB-KW"/>
</dbReference>
<accession>A0A858RQJ5</accession>
<dbReference type="InterPro" id="IPR041698">
    <property type="entry name" value="Methyltransf_25"/>
</dbReference>
<evidence type="ECO:0000313" key="3">
    <source>
        <dbReference type="EMBL" id="QJE98901.1"/>
    </source>
</evidence>
<dbReference type="KEGG" id="luo:HHL09_25010"/>
<proteinExistence type="predicted"/>
<keyword evidence="1 3" id="KW-0808">Transferase</keyword>
<dbReference type="GO" id="GO:0008168">
    <property type="term" value="F:methyltransferase activity"/>
    <property type="evidence" value="ECO:0007669"/>
    <property type="project" value="UniProtKB-KW"/>
</dbReference>
<keyword evidence="3" id="KW-0489">Methyltransferase</keyword>
<evidence type="ECO:0000313" key="4">
    <source>
        <dbReference type="Proteomes" id="UP000501812"/>
    </source>
</evidence>
<organism evidence="3 4">
    <name type="scientific">Luteolibacter luteus</name>
    <dbReference type="NCBI Taxonomy" id="2728835"/>
    <lineage>
        <taxon>Bacteria</taxon>
        <taxon>Pseudomonadati</taxon>
        <taxon>Verrucomicrobiota</taxon>
        <taxon>Verrucomicrobiia</taxon>
        <taxon>Verrucomicrobiales</taxon>
        <taxon>Verrucomicrobiaceae</taxon>
        <taxon>Luteolibacter</taxon>
    </lineage>
</organism>
<dbReference type="EMBL" id="CP051774">
    <property type="protein sequence ID" value="QJE98901.1"/>
    <property type="molecule type" value="Genomic_DNA"/>
</dbReference>
<dbReference type="InterPro" id="IPR029063">
    <property type="entry name" value="SAM-dependent_MTases_sf"/>
</dbReference>
<dbReference type="PANTHER" id="PTHR43861">
    <property type="entry name" value="TRANS-ACONITATE 2-METHYLTRANSFERASE-RELATED"/>
    <property type="match status" value="1"/>
</dbReference>
<dbReference type="Pfam" id="PF13649">
    <property type="entry name" value="Methyltransf_25"/>
    <property type="match status" value="1"/>
</dbReference>
<dbReference type="Proteomes" id="UP000501812">
    <property type="component" value="Chromosome"/>
</dbReference>
<dbReference type="Gene3D" id="3.40.50.150">
    <property type="entry name" value="Vaccinia Virus protein VP39"/>
    <property type="match status" value="1"/>
</dbReference>
<dbReference type="RefSeq" id="WP_169457387.1">
    <property type="nucleotide sequence ID" value="NZ_CP051774.1"/>
</dbReference>
<reference evidence="3 4" key="1">
    <citation type="submission" date="2020-04" db="EMBL/GenBank/DDBJ databases">
        <title>Luteolibacter sp. G-1-1-1 isolated from soil.</title>
        <authorList>
            <person name="Dahal R.H."/>
        </authorList>
    </citation>
    <scope>NUCLEOTIDE SEQUENCE [LARGE SCALE GENOMIC DNA]</scope>
    <source>
        <strain evidence="3 4">G-1-1-1</strain>
    </source>
</reference>
<dbReference type="SUPFAM" id="SSF53335">
    <property type="entry name" value="S-adenosyl-L-methionine-dependent methyltransferases"/>
    <property type="match status" value="1"/>
</dbReference>
<evidence type="ECO:0000259" key="2">
    <source>
        <dbReference type="Pfam" id="PF13649"/>
    </source>
</evidence>